<keyword evidence="1" id="KW-0472">Membrane</keyword>
<accession>A0A0F9SI26</accession>
<dbReference type="AlphaFoldDB" id="A0A0F9SI26"/>
<keyword evidence="1" id="KW-0812">Transmembrane</keyword>
<organism evidence="2">
    <name type="scientific">marine sediment metagenome</name>
    <dbReference type="NCBI Taxonomy" id="412755"/>
    <lineage>
        <taxon>unclassified sequences</taxon>
        <taxon>metagenomes</taxon>
        <taxon>ecological metagenomes</taxon>
    </lineage>
</organism>
<keyword evidence="1" id="KW-1133">Transmembrane helix</keyword>
<protein>
    <submittedName>
        <fullName evidence="2">Uncharacterized protein</fullName>
    </submittedName>
</protein>
<sequence>MNNLKSWTPKDVISVIIILACFVLLGMGRDSYISWTLLAVVAAYYGINLGFRPKK</sequence>
<reference evidence="2" key="1">
    <citation type="journal article" date="2015" name="Nature">
        <title>Complex archaea that bridge the gap between prokaryotes and eukaryotes.</title>
        <authorList>
            <person name="Spang A."/>
            <person name="Saw J.H."/>
            <person name="Jorgensen S.L."/>
            <person name="Zaremba-Niedzwiedzka K."/>
            <person name="Martijn J."/>
            <person name="Lind A.E."/>
            <person name="van Eijk R."/>
            <person name="Schleper C."/>
            <person name="Guy L."/>
            <person name="Ettema T.J."/>
        </authorList>
    </citation>
    <scope>NUCLEOTIDE SEQUENCE</scope>
</reference>
<dbReference type="EMBL" id="LAZR01002519">
    <property type="protein sequence ID" value="KKN28993.1"/>
    <property type="molecule type" value="Genomic_DNA"/>
</dbReference>
<feature type="transmembrane region" description="Helical" evidence="1">
    <location>
        <begin position="33"/>
        <end position="51"/>
    </location>
</feature>
<evidence type="ECO:0000256" key="1">
    <source>
        <dbReference type="SAM" id="Phobius"/>
    </source>
</evidence>
<gene>
    <name evidence="2" type="ORF">LCGC14_0848590</name>
</gene>
<evidence type="ECO:0000313" key="2">
    <source>
        <dbReference type="EMBL" id="KKN28993.1"/>
    </source>
</evidence>
<comment type="caution">
    <text evidence="2">The sequence shown here is derived from an EMBL/GenBank/DDBJ whole genome shotgun (WGS) entry which is preliminary data.</text>
</comment>
<feature type="transmembrane region" description="Helical" evidence="1">
    <location>
        <begin position="12"/>
        <end position="27"/>
    </location>
</feature>
<name>A0A0F9SI26_9ZZZZ</name>
<proteinExistence type="predicted"/>